<name>X0V4K6_9ZZZZ</name>
<dbReference type="EMBL" id="BARS01015895">
    <property type="protein sequence ID" value="GAF95570.1"/>
    <property type="molecule type" value="Genomic_DNA"/>
</dbReference>
<dbReference type="Gene3D" id="3.40.50.1820">
    <property type="entry name" value="alpha/beta hydrolase"/>
    <property type="match status" value="1"/>
</dbReference>
<reference evidence="2" key="1">
    <citation type="journal article" date="2014" name="Front. Microbiol.">
        <title>High frequency of phylogenetically diverse reductive dehalogenase-homologous genes in deep subseafloor sedimentary metagenomes.</title>
        <authorList>
            <person name="Kawai M."/>
            <person name="Futagami T."/>
            <person name="Toyoda A."/>
            <person name="Takaki Y."/>
            <person name="Nishi S."/>
            <person name="Hori S."/>
            <person name="Arai W."/>
            <person name="Tsubouchi T."/>
            <person name="Morono Y."/>
            <person name="Uchiyama I."/>
            <person name="Ito T."/>
            <person name="Fujiyama A."/>
            <person name="Inagaki F."/>
            <person name="Takami H."/>
        </authorList>
    </citation>
    <scope>NUCLEOTIDE SEQUENCE</scope>
    <source>
        <strain evidence="2">Expedition CK06-06</strain>
    </source>
</reference>
<accession>X0V4K6</accession>
<dbReference type="InterPro" id="IPR029058">
    <property type="entry name" value="AB_hydrolase_fold"/>
</dbReference>
<feature type="non-terminal residue" evidence="2">
    <location>
        <position position="1"/>
    </location>
</feature>
<evidence type="ECO:0000313" key="2">
    <source>
        <dbReference type="EMBL" id="GAF95570.1"/>
    </source>
</evidence>
<feature type="domain" description="Dienelactone hydrolase" evidence="1">
    <location>
        <begin position="2"/>
        <end position="201"/>
    </location>
</feature>
<dbReference type="InterPro" id="IPR002925">
    <property type="entry name" value="Dienelactn_hydro"/>
</dbReference>
<gene>
    <name evidence="2" type="ORF">S01H1_26234</name>
</gene>
<comment type="caution">
    <text evidence="2">The sequence shown here is derived from an EMBL/GenBank/DDBJ whole genome shotgun (WGS) entry which is preliminary data.</text>
</comment>
<organism evidence="2">
    <name type="scientific">marine sediment metagenome</name>
    <dbReference type="NCBI Taxonomy" id="412755"/>
    <lineage>
        <taxon>unclassified sequences</taxon>
        <taxon>metagenomes</taxon>
        <taxon>ecological metagenomes</taxon>
    </lineage>
</organism>
<dbReference type="PANTHER" id="PTHR46623:SF6">
    <property type="entry name" value="ALPHA_BETA-HYDROLASES SUPERFAMILY PROTEIN"/>
    <property type="match status" value="1"/>
</dbReference>
<protein>
    <recommendedName>
        <fullName evidence="1">Dienelactone hydrolase domain-containing protein</fullName>
    </recommendedName>
</protein>
<dbReference type="PANTHER" id="PTHR46623">
    <property type="entry name" value="CARBOXYMETHYLENEBUTENOLIDASE-RELATED"/>
    <property type="match status" value="1"/>
</dbReference>
<proteinExistence type="predicted"/>
<dbReference type="InterPro" id="IPR051049">
    <property type="entry name" value="Dienelactone_hydrolase-like"/>
</dbReference>
<dbReference type="SUPFAM" id="SSF53474">
    <property type="entry name" value="alpha/beta-Hydrolases"/>
    <property type="match status" value="1"/>
</dbReference>
<dbReference type="Pfam" id="PF01738">
    <property type="entry name" value="DLH"/>
    <property type="match status" value="1"/>
</dbReference>
<sequence>RPKGDTKLPGVIVIHENRGLNPHTEDVARRVALEGFIAIAPDALSPLGGTPDDVDAARTKMRELDSQATVKNFVAAVQYLKTHPQSTGKVGCMGFCWGGGMTNQVAVHSPDLNAGIPFYGRQPAAEDVPKIKASLLLHYAGLDERINAGIEAFEKALKEASVEYKVFMYEGAAHAFFNDTSSRYHKEAAQLAWKRTIAFFNVKLKT</sequence>
<evidence type="ECO:0000259" key="1">
    <source>
        <dbReference type="Pfam" id="PF01738"/>
    </source>
</evidence>
<dbReference type="GO" id="GO:0016787">
    <property type="term" value="F:hydrolase activity"/>
    <property type="evidence" value="ECO:0007669"/>
    <property type="project" value="InterPro"/>
</dbReference>
<dbReference type="AlphaFoldDB" id="X0V4K6"/>